<dbReference type="Proteomes" id="UP000834106">
    <property type="component" value="Chromosome 23"/>
</dbReference>
<dbReference type="CDD" id="cd00018">
    <property type="entry name" value="AP2"/>
    <property type="match status" value="1"/>
</dbReference>
<dbReference type="AlphaFoldDB" id="A0AAD2AFB5"/>
<reference evidence="8" key="1">
    <citation type="submission" date="2023-05" db="EMBL/GenBank/DDBJ databases">
        <authorList>
            <person name="Huff M."/>
        </authorList>
    </citation>
    <scope>NUCLEOTIDE SEQUENCE</scope>
</reference>
<gene>
    <name evidence="8" type="ORF">FPE_LOCUS34749</name>
</gene>
<keyword evidence="2" id="KW-0805">Transcription regulation</keyword>
<dbReference type="Pfam" id="PF00847">
    <property type="entry name" value="AP2"/>
    <property type="match status" value="1"/>
</dbReference>
<keyword evidence="9" id="KW-1185">Reference proteome</keyword>
<dbReference type="SUPFAM" id="SSF54171">
    <property type="entry name" value="DNA-binding domain"/>
    <property type="match status" value="1"/>
</dbReference>
<feature type="compositionally biased region" description="Polar residues" evidence="6">
    <location>
        <begin position="73"/>
        <end position="83"/>
    </location>
</feature>
<dbReference type="PANTHER" id="PTHR31194">
    <property type="entry name" value="SHN SHINE , DNA BINDING / TRANSCRIPTION FACTOR"/>
    <property type="match status" value="1"/>
</dbReference>
<dbReference type="SMART" id="SM00380">
    <property type="entry name" value="AP2"/>
    <property type="match status" value="1"/>
</dbReference>
<dbReference type="GO" id="GO:0003700">
    <property type="term" value="F:DNA-binding transcription factor activity"/>
    <property type="evidence" value="ECO:0007669"/>
    <property type="project" value="InterPro"/>
</dbReference>
<dbReference type="Gene3D" id="3.30.730.10">
    <property type="entry name" value="AP2/ERF domain"/>
    <property type="match status" value="1"/>
</dbReference>
<dbReference type="GO" id="GO:0003677">
    <property type="term" value="F:DNA binding"/>
    <property type="evidence" value="ECO:0007669"/>
    <property type="project" value="UniProtKB-KW"/>
</dbReference>
<evidence type="ECO:0000259" key="7">
    <source>
        <dbReference type="PROSITE" id="PS51032"/>
    </source>
</evidence>
<feature type="region of interest" description="Disordered" evidence="6">
    <location>
        <begin position="65"/>
        <end position="106"/>
    </location>
</feature>
<evidence type="ECO:0000256" key="1">
    <source>
        <dbReference type="ARBA" id="ARBA00004123"/>
    </source>
</evidence>
<keyword evidence="3" id="KW-0238">DNA-binding</keyword>
<dbReference type="EMBL" id="OU503058">
    <property type="protein sequence ID" value="CAI9787319.1"/>
    <property type="molecule type" value="Genomic_DNA"/>
</dbReference>
<dbReference type="InterPro" id="IPR001471">
    <property type="entry name" value="AP2/ERF_dom"/>
</dbReference>
<evidence type="ECO:0000313" key="9">
    <source>
        <dbReference type="Proteomes" id="UP000834106"/>
    </source>
</evidence>
<evidence type="ECO:0000256" key="4">
    <source>
        <dbReference type="ARBA" id="ARBA00023163"/>
    </source>
</evidence>
<evidence type="ECO:0000256" key="3">
    <source>
        <dbReference type="ARBA" id="ARBA00023125"/>
    </source>
</evidence>
<feature type="region of interest" description="Disordered" evidence="6">
    <location>
        <begin position="1"/>
        <end position="22"/>
    </location>
</feature>
<dbReference type="PANTHER" id="PTHR31194:SF62">
    <property type="entry name" value="ETHYLENE-RESPONSIVE TRANSCRIPTION FACTOR ERF118"/>
    <property type="match status" value="1"/>
</dbReference>
<proteinExistence type="predicted"/>
<evidence type="ECO:0000256" key="2">
    <source>
        <dbReference type="ARBA" id="ARBA00023015"/>
    </source>
</evidence>
<dbReference type="InterPro" id="IPR016177">
    <property type="entry name" value="DNA-bd_dom_sf"/>
</dbReference>
<dbReference type="InterPro" id="IPR050913">
    <property type="entry name" value="AP2/ERF_ERF"/>
</dbReference>
<evidence type="ECO:0000256" key="6">
    <source>
        <dbReference type="SAM" id="MobiDB-lite"/>
    </source>
</evidence>
<dbReference type="InterPro" id="IPR036955">
    <property type="entry name" value="AP2/ERF_dom_sf"/>
</dbReference>
<evidence type="ECO:0000256" key="5">
    <source>
        <dbReference type="ARBA" id="ARBA00023242"/>
    </source>
</evidence>
<evidence type="ECO:0000313" key="8">
    <source>
        <dbReference type="EMBL" id="CAI9787319.1"/>
    </source>
</evidence>
<organism evidence="8 9">
    <name type="scientific">Fraxinus pennsylvanica</name>
    <dbReference type="NCBI Taxonomy" id="56036"/>
    <lineage>
        <taxon>Eukaryota</taxon>
        <taxon>Viridiplantae</taxon>
        <taxon>Streptophyta</taxon>
        <taxon>Embryophyta</taxon>
        <taxon>Tracheophyta</taxon>
        <taxon>Spermatophyta</taxon>
        <taxon>Magnoliopsida</taxon>
        <taxon>eudicotyledons</taxon>
        <taxon>Gunneridae</taxon>
        <taxon>Pentapetalae</taxon>
        <taxon>asterids</taxon>
        <taxon>lamiids</taxon>
        <taxon>Lamiales</taxon>
        <taxon>Oleaceae</taxon>
        <taxon>Oleeae</taxon>
        <taxon>Fraxinus</taxon>
    </lineage>
</organism>
<keyword evidence="4" id="KW-0804">Transcription</keyword>
<sequence length="352" mass="39136">MPPLVNQETLSKKSRNIAEPTKRMRKLRIICNDPDATDSSDDEEINEKKVKRIVQEIHFPRKDSYCSSKIPETESSVQDSNNGERNRKKGVLSKVESKPWTRPNLGKYRGVRQRKWGKWAAEIRDPFKGRRVWLGTFNSAEEASRAYEMKRLEFESLANSMNLIGKSLNDSYNNTGFSVVASKTAQKQNKNNAGLCLPEESIGSVVSLTSRTSPSSVIELDSMTSSSGINCKSIDQTANEVFLEAKVEQKVADSGLVEEEILSLAQIAEGMDMDLELDSIPTNDEFMLPVDDFINGCDDLLLGGFEDGDQPIALPNFDFDFDFELCNEAFALMDEAPLMNGAAVAPLNIACP</sequence>
<keyword evidence="5" id="KW-0539">Nucleus</keyword>
<dbReference type="GO" id="GO:0005634">
    <property type="term" value="C:nucleus"/>
    <property type="evidence" value="ECO:0007669"/>
    <property type="project" value="UniProtKB-SubCell"/>
</dbReference>
<protein>
    <recommendedName>
        <fullName evidence="7">AP2/ERF domain-containing protein</fullName>
    </recommendedName>
</protein>
<dbReference type="PRINTS" id="PR00367">
    <property type="entry name" value="ETHRSPELEMNT"/>
</dbReference>
<comment type="subcellular location">
    <subcellularLocation>
        <location evidence="1">Nucleus</location>
    </subcellularLocation>
</comment>
<feature type="domain" description="AP2/ERF" evidence="7">
    <location>
        <begin position="107"/>
        <end position="164"/>
    </location>
</feature>
<dbReference type="PROSITE" id="PS51032">
    <property type="entry name" value="AP2_ERF"/>
    <property type="match status" value="1"/>
</dbReference>
<accession>A0AAD2AFB5</accession>
<name>A0AAD2AFB5_9LAMI</name>